<sequence>MRRVRTPYAYTYGYGRVLPLEELYDLKRRASIEAVAPLLTPGCLLLACPRIAANGGTPTVRGSSQDADAAYLLVWSTDNEDNENTSFIFNSEETNHSQAQNRGYILGDNCFVPVSSSSRLRSVFPFLSSFQRVCLLPSALDFHLLCHFHARFHLVIKPGARCNSFTIDPFTPLVVDMGRTVDQEVHAAFVEFRAKEDDKDVIVIQCLSVQCIYCQQIRAKNTSRQKQHLLECPGLRGAQAQPQTQPTQAAPNGITATNGYPPNPNAAAATAPGPAPGHAGLSTPGAGMMPNGVGPHATPMQTPMQNLAGRPSLPATGPVAGPSTGAPPQPPRATPKAKPKASTSSLPAPPLDDVHAAFVEFRAKEEDKVSALGLLGPFNAEESEPGPDEEQCLSVQCIYCQQVRAKNTSRQRQHLLECPTYLSVMKDSIPANNLLHTFPEGEVARSLQLPAPTLELDFRLSLKVNPKVGVGPGIWGTRDWVTFVGGQWAGRWGKGVVVPGGQDCQVMAKESTSLRANFLLQTADDPPAFIVVKTNGWLTGAKDVLDKLNNPQLADGINANSYKYRVNLSMETGDDRYTFLNTLMWVASGCRRGQEIILDSFRVN</sequence>
<dbReference type="STRING" id="1810919.A0A3D8RF94"/>
<feature type="compositionally biased region" description="Low complexity" evidence="1">
    <location>
        <begin position="334"/>
        <end position="346"/>
    </location>
</feature>
<dbReference type="PANTHER" id="PTHR37315:SF1">
    <property type="entry name" value="UPF0311 PROTEIN BLR7842"/>
    <property type="match status" value="1"/>
</dbReference>
<dbReference type="Gene3D" id="2.40.160.20">
    <property type="match status" value="1"/>
</dbReference>
<protein>
    <submittedName>
        <fullName evidence="2">Uncharacterized protein</fullName>
    </submittedName>
</protein>
<organism evidence="2 3">
    <name type="scientific">Aspergillus mulundensis</name>
    <dbReference type="NCBI Taxonomy" id="1810919"/>
    <lineage>
        <taxon>Eukaryota</taxon>
        <taxon>Fungi</taxon>
        <taxon>Dikarya</taxon>
        <taxon>Ascomycota</taxon>
        <taxon>Pezizomycotina</taxon>
        <taxon>Eurotiomycetes</taxon>
        <taxon>Eurotiomycetidae</taxon>
        <taxon>Eurotiales</taxon>
        <taxon>Aspergillaceae</taxon>
        <taxon>Aspergillus</taxon>
        <taxon>Aspergillus subgen. Nidulantes</taxon>
    </lineage>
</organism>
<dbReference type="Proteomes" id="UP000256690">
    <property type="component" value="Unassembled WGS sequence"/>
</dbReference>
<keyword evidence="3" id="KW-1185">Reference proteome</keyword>
<evidence type="ECO:0000313" key="2">
    <source>
        <dbReference type="EMBL" id="RDW72541.1"/>
    </source>
</evidence>
<reference evidence="2 3" key="1">
    <citation type="journal article" date="2018" name="IMA Fungus">
        <title>IMA Genome-F 9: Draft genome sequence of Annulohypoxylon stygium, Aspergillus mulundensis, Berkeleyomyces basicola (syn. Thielaviopsis basicola), Ceratocystis smalleyi, two Cercospora beticola strains, Coleophoma cylindrospora, Fusarium fracticaudum, Phialophora cf. hyalina, and Morchella septimelata.</title>
        <authorList>
            <person name="Wingfield B.D."/>
            <person name="Bills G.F."/>
            <person name="Dong Y."/>
            <person name="Huang W."/>
            <person name="Nel W.J."/>
            <person name="Swalarsk-Parry B.S."/>
            <person name="Vaghefi N."/>
            <person name="Wilken P.M."/>
            <person name="An Z."/>
            <person name="de Beer Z.W."/>
            <person name="De Vos L."/>
            <person name="Chen L."/>
            <person name="Duong T.A."/>
            <person name="Gao Y."/>
            <person name="Hammerbacher A."/>
            <person name="Kikkert J.R."/>
            <person name="Li Y."/>
            <person name="Li H."/>
            <person name="Li K."/>
            <person name="Li Q."/>
            <person name="Liu X."/>
            <person name="Ma X."/>
            <person name="Naidoo K."/>
            <person name="Pethybridge S.J."/>
            <person name="Sun J."/>
            <person name="Steenkamp E.T."/>
            <person name="van der Nest M.A."/>
            <person name="van Wyk S."/>
            <person name="Wingfield M.J."/>
            <person name="Xiong C."/>
            <person name="Yue Q."/>
            <person name="Zhang X."/>
        </authorList>
    </citation>
    <scope>NUCLEOTIDE SEQUENCE [LARGE SCALE GENOMIC DNA]</scope>
    <source>
        <strain evidence="2 3">DSM 5745</strain>
    </source>
</reference>
<evidence type="ECO:0000256" key="1">
    <source>
        <dbReference type="SAM" id="MobiDB-lite"/>
    </source>
</evidence>
<evidence type="ECO:0000313" key="3">
    <source>
        <dbReference type="Proteomes" id="UP000256690"/>
    </source>
</evidence>
<dbReference type="OrthoDB" id="3549121at2759"/>
<dbReference type="Pfam" id="PF11578">
    <property type="entry name" value="DUF3237"/>
    <property type="match status" value="1"/>
</dbReference>
<dbReference type="GeneID" id="38118083"/>
<feature type="region of interest" description="Disordered" evidence="1">
    <location>
        <begin position="237"/>
        <end position="350"/>
    </location>
</feature>
<dbReference type="EMBL" id="PVWQ01000009">
    <property type="protein sequence ID" value="RDW72541.1"/>
    <property type="molecule type" value="Genomic_DNA"/>
</dbReference>
<dbReference type="PANTHER" id="PTHR37315">
    <property type="entry name" value="UPF0311 PROTEIN BLR7842"/>
    <property type="match status" value="1"/>
</dbReference>
<dbReference type="RefSeq" id="XP_026601761.1">
    <property type="nucleotide sequence ID" value="XM_026749729.1"/>
</dbReference>
<gene>
    <name evidence="2" type="ORF">DSM5745_07713</name>
</gene>
<dbReference type="InterPro" id="IPR020915">
    <property type="entry name" value="UPF0311"/>
</dbReference>
<name>A0A3D8RF94_9EURO</name>
<dbReference type="AlphaFoldDB" id="A0A3D8RF94"/>
<accession>A0A3D8RF94</accession>
<feature type="compositionally biased region" description="Low complexity" evidence="1">
    <location>
        <begin position="238"/>
        <end position="272"/>
    </location>
</feature>
<comment type="caution">
    <text evidence="2">The sequence shown here is derived from an EMBL/GenBank/DDBJ whole genome shotgun (WGS) entry which is preliminary data.</text>
</comment>
<proteinExistence type="predicted"/>